<evidence type="ECO:0008006" key="4">
    <source>
        <dbReference type="Google" id="ProtNLM"/>
    </source>
</evidence>
<feature type="signal peptide" evidence="1">
    <location>
        <begin position="1"/>
        <end position="22"/>
    </location>
</feature>
<reference evidence="2 3" key="1">
    <citation type="submission" date="2013-12" db="EMBL/GenBank/DDBJ databases">
        <title>Draft genome of the parsitic nematode Ancylostoma duodenale.</title>
        <authorList>
            <person name="Mitreva M."/>
        </authorList>
    </citation>
    <scope>NUCLEOTIDE SEQUENCE [LARGE SCALE GENOMIC DNA]</scope>
    <source>
        <strain evidence="2 3">Zhejiang</strain>
    </source>
</reference>
<protein>
    <recommendedName>
        <fullName evidence="4">4Fe-4S ferredoxin-type domain-containing protein</fullName>
    </recommendedName>
</protein>
<dbReference type="EMBL" id="KN736812">
    <property type="protein sequence ID" value="KIH55749.1"/>
    <property type="molecule type" value="Genomic_DNA"/>
</dbReference>
<dbReference type="Proteomes" id="UP000054047">
    <property type="component" value="Unassembled WGS sequence"/>
</dbReference>
<gene>
    <name evidence="2" type="ORF">ANCDUO_14089</name>
</gene>
<evidence type="ECO:0000313" key="3">
    <source>
        <dbReference type="Proteomes" id="UP000054047"/>
    </source>
</evidence>
<evidence type="ECO:0000256" key="1">
    <source>
        <dbReference type="SAM" id="SignalP"/>
    </source>
</evidence>
<dbReference type="AlphaFoldDB" id="A0A0C2GA16"/>
<sequence length="132" mass="14011">MNPIRLANIITLFYLLKGAVTSESTALEAAASPLSLYMSRIKRQCCAACTTDNCSCGGCPGQQLLAKQVTCPDRCQPHCTNACLVNPPPPPPPPAFPCSAQCMPRCEASCIGAPAPMVIFSFRKSLHILTAQ</sequence>
<accession>A0A0C2GA16</accession>
<proteinExistence type="predicted"/>
<feature type="chain" id="PRO_5002149023" description="4Fe-4S ferredoxin-type domain-containing protein" evidence="1">
    <location>
        <begin position="23"/>
        <end position="132"/>
    </location>
</feature>
<keyword evidence="1" id="KW-0732">Signal</keyword>
<name>A0A0C2GA16_9BILA</name>
<evidence type="ECO:0000313" key="2">
    <source>
        <dbReference type="EMBL" id="KIH55749.1"/>
    </source>
</evidence>
<keyword evidence="3" id="KW-1185">Reference proteome</keyword>
<organism evidence="2 3">
    <name type="scientific">Ancylostoma duodenale</name>
    <dbReference type="NCBI Taxonomy" id="51022"/>
    <lineage>
        <taxon>Eukaryota</taxon>
        <taxon>Metazoa</taxon>
        <taxon>Ecdysozoa</taxon>
        <taxon>Nematoda</taxon>
        <taxon>Chromadorea</taxon>
        <taxon>Rhabditida</taxon>
        <taxon>Rhabditina</taxon>
        <taxon>Rhabditomorpha</taxon>
        <taxon>Strongyloidea</taxon>
        <taxon>Ancylostomatidae</taxon>
        <taxon>Ancylostomatinae</taxon>
        <taxon>Ancylostoma</taxon>
    </lineage>
</organism>